<dbReference type="EMBL" id="GEGO01002686">
    <property type="protein sequence ID" value="JAR92718.1"/>
    <property type="molecule type" value="Transcribed_RNA"/>
</dbReference>
<comment type="caution">
    <text evidence="5">Lacks conserved residue(s) required for the propagation of feature annotation.</text>
</comment>
<evidence type="ECO:0000256" key="5">
    <source>
        <dbReference type="PROSITE-ProRule" id="PRU00557"/>
    </source>
</evidence>
<accession>A0A147BPL2</accession>
<dbReference type="Gene3D" id="1.25.10.20">
    <property type="entry name" value="Vitellinogen, superhelical"/>
    <property type="match status" value="1"/>
</dbReference>
<sequence length="1537" mass="172755">MQLLLIFALSWIGGSTGFQTGKEYVYSYSGKVQIRNPEQLVHSNGVAFRSKVTVQPRADRTVFKFSDVEADLFHGDPSELATHAFHYQRHESLSQQLERPFAGTFNEGKVEHYELGKDEPIWSHNVKKGVLSLFQLDLAQTRHITRDSSNYKVKEDGLNGNCETLYVVAEEDGHVEVTKIKDLERCGQLAHAFYGRVKGYSCVNCKAQQTVPLSVSSETKYKLSGTRDEYVIQEAVGASDQVFAPYGDGKSFQIHVDQALHLLEERDAAEDVKLPEVDVHQQLSHTFPTTRGVHTHEDLQQLNRYVRDFGLRATREHFVAGMNSLAKLEFTEEDYKNIPAKESPGLQFLLLFLDFVTFTYDDLSEVYNQHVLNAPEETKTNVRHLFMDLLVAAGNNPHVAFGLRLVKAGQLSVSEARSYLSRLPSNLKEHSVAVLNEIAEVCQSDFVKANGALMSACVLALSSLAGGEKCVHARTLQDEDDGLCSPDIVGHFFNYSMRPEDFRDRPEAHVTTYLVAAGNLATRNACRYLQKFIDPKANQATPRRAAAFWSLTQAAPKNPELARLIALPVYENVSEPHVIRVAAFATILVTNPDLYLLRHMAKNIISDPSDQLASFVTSAFRAFRKANFPCNAEMAQKLRYVLPLWDNVKRFAMEPDITKSSVRVSAAYDPKYDMGSMSLLSMIRSEDSLLPNSVYLSVKHYIAGYAYDTFALSYEGWGVDKLLNALVGPQPGSTRNLWNVLSRRRFTRDTSAQERKNIEDALPIADRNYDPLYGRLWLSLFGNAVNILEFDESLLASLQGHADPAETIRQLFGREVHFKNFFLSDDLILLVATEVGFPVFFDFKQADFLYGNRQAANFGEAPGGKPFLNYRRHYLYESRSYKAVGIALTFNQTSVGTGYDSRLSVSLPLHLEVTLDSANGRLSLKRPLSLPLDVLNYHSLPYSFVKPYNREDVAAGNAAAPTLPGEPLYSERELAPYDRNYVSDFLGYGFNARGQLLKRDLKRNLHELWHEMDWRQKLHYLIVNPKWSPRSLRLRLVPAEQDAAKSVEFALEYKFLNASDNDALAKQKPFGHKLSLGISVSGENRTRGVTAGLRYSFSRDLLKHQVSLAYEREAFGVTETAPIKVCADATAAFPKSDWNSLPETATYYQGKEINVTASIYYGHDCQSSPLVVATGKFTHTDEDAEQIAANAIGVTSDVKRLPSQTLRQLYYKCARDKEHGVAFGYFCIKYLFYSSRLGKLTLDVDYNYGNSLLTGLSLKRYYHKYHQHNKGHMGFLGIVGSHMTGVSGKLHVVSQVPGSHGLPHADVVVTTPDGHAFHHDHVPMFSHLLEPKIFNAFGYSNLVNYVPYYKHKFCDLQGNSAKTFDGVVVNLPNTNCFKVVARDCSPSKRFLILARTLQNTAYPKALKMFVDQTQIEVLSLEEDTLPIVRVDGSQVAPSFESPYSHSVADAELFTISLMSNKNFEIVSKPYGIYVLFDGRILYVQVAHFYRGKLCGICGDYNYDRHHELVGPNFHLYNDSLQFASSYVVPSSDCTSPL</sequence>
<dbReference type="SMART" id="SM00216">
    <property type="entry name" value="VWD"/>
    <property type="match status" value="1"/>
</dbReference>
<keyword evidence="2" id="KW-0758">Storage protein</keyword>
<protein>
    <submittedName>
        <fullName evidence="9">Putative vitellogenin-2</fullName>
    </submittedName>
</protein>
<evidence type="ECO:0000256" key="1">
    <source>
        <dbReference type="ARBA" id="ARBA00022729"/>
    </source>
</evidence>
<evidence type="ECO:0000256" key="4">
    <source>
        <dbReference type="ARBA" id="ARBA00023180"/>
    </source>
</evidence>
<dbReference type="Gene3D" id="2.30.230.10">
    <property type="entry name" value="Lipovitellin, beta-sheet shell regions, chain A"/>
    <property type="match status" value="1"/>
</dbReference>
<dbReference type="SMART" id="SM01169">
    <property type="entry name" value="DUF1943"/>
    <property type="match status" value="1"/>
</dbReference>
<dbReference type="InterPro" id="IPR015816">
    <property type="entry name" value="Vitellinogen_b-sht_N"/>
</dbReference>
<evidence type="ECO:0000259" key="8">
    <source>
        <dbReference type="PROSITE" id="PS51233"/>
    </source>
</evidence>
<dbReference type="InterPro" id="IPR050733">
    <property type="entry name" value="Vitellogenin/Apolipophorin"/>
</dbReference>
<organism evidence="9">
    <name type="scientific">Ixodes ricinus</name>
    <name type="common">Common tick</name>
    <name type="synonym">Acarus ricinus</name>
    <dbReference type="NCBI Taxonomy" id="34613"/>
    <lineage>
        <taxon>Eukaryota</taxon>
        <taxon>Metazoa</taxon>
        <taxon>Ecdysozoa</taxon>
        <taxon>Arthropoda</taxon>
        <taxon>Chelicerata</taxon>
        <taxon>Arachnida</taxon>
        <taxon>Acari</taxon>
        <taxon>Parasitiformes</taxon>
        <taxon>Ixodida</taxon>
        <taxon>Ixodoidea</taxon>
        <taxon>Ixodidae</taxon>
        <taxon>Ixodinae</taxon>
        <taxon>Ixodes</taxon>
    </lineage>
</organism>
<keyword evidence="1 6" id="KW-0732">Signal</keyword>
<dbReference type="InterPro" id="IPR015819">
    <property type="entry name" value="Lipid_transp_b-sht_shell"/>
</dbReference>
<dbReference type="InterPro" id="IPR011030">
    <property type="entry name" value="Lipovitellin_superhlx_dom"/>
</dbReference>
<dbReference type="GO" id="GO:0005319">
    <property type="term" value="F:lipid transporter activity"/>
    <property type="evidence" value="ECO:0007669"/>
    <property type="project" value="InterPro"/>
</dbReference>
<evidence type="ECO:0000259" key="7">
    <source>
        <dbReference type="PROSITE" id="PS51211"/>
    </source>
</evidence>
<feature type="domain" description="Vitellogenin" evidence="7">
    <location>
        <begin position="18"/>
        <end position="694"/>
    </location>
</feature>
<dbReference type="InterPro" id="IPR015255">
    <property type="entry name" value="Vitellinogen_open_b-sht"/>
</dbReference>
<dbReference type="SMART" id="SM00638">
    <property type="entry name" value="LPD_N"/>
    <property type="match status" value="1"/>
</dbReference>
<dbReference type="SUPFAM" id="SSF56968">
    <property type="entry name" value="Lipovitellin-phosvitin complex, beta-sheet shell regions"/>
    <property type="match status" value="2"/>
</dbReference>
<reference evidence="9" key="1">
    <citation type="journal article" date="2018" name="PLoS Negl. Trop. Dis.">
        <title>Sialome diversity of ticks revealed by RNAseq of single tick salivary glands.</title>
        <authorList>
            <person name="Perner J."/>
            <person name="Kropackova S."/>
            <person name="Kopacek P."/>
            <person name="Ribeiro J.M."/>
        </authorList>
    </citation>
    <scope>NUCLEOTIDE SEQUENCE</scope>
    <source>
        <strain evidence="9">Siblings of single egg batch collected in Ceske Budejovice</strain>
        <tissue evidence="9">Salivary glands</tissue>
    </source>
</reference>
<evidence type="ECO:0000256" key="3">
    <source>
        <dbReference type="ARBA" id="ARBA00023157"/>
    </source>
</evidence>
<keyword evidence="3 5" id="KW-1015">Disulfide bond</keyword>
<dbReference type="FunFam" id="1.25.10.20:FF:000014">
    <property type="entry name" value="Hemelipoglyco-carrier protein"/>
    <property type="match status" value="1"/>
</dbReference>
<dbReference type="SUPFAM" id="SSF48431">
    <property type="entry name" value="Lipovitellin-phosvitin complex, superhelical domain"/>
    <property type="match status" value="1"/>
</dbReference>
<evidence type="ECO:0000256" key="2">
    <source>
        <dbReference type="ARBA" id="ARBA00022761"/>
    </source>
</evidence>
<dbReference type="PROSITE" id="PS51233">
    <property type="entry name" value="VWFD"/>
    <property type="match status" value="1"/>
</dbReference>
<feature type="signal peptide" evidence="6">
    <location>
        <begin position="1"/>
        <end position="17"/>
    </location>
</feature>
<evidence type="ECO:0000256" key="6">
    <source>
        <dbReference type="SAM" id="SignalP"/>
    </source>
</evidence>
<feature type="domain" description="VWFD" evidence="8">
    <location>
        <begin position="1352"/>
        <end position="1534"/>
    </location>
</feature>
<feature type="chain" id="PRO_5007542696" evidence="6">
    <location>
        <begin position="18"/>
        <end position="1537"/>
    </location>
</feature>
<dbReference type="PROSITE" id="PS51211">
    <property type="entry name" value="VITELLOGENIN"/>
    <property type="match status" value="1"/>
</dbReference>
<feature type="disulfide bond" evidence="5">
    <location>
        <begin position="202"/>
        <end position="205"/>
    </location>
</feature>
<keyword evidence="4" id="KW-0325">Glycoprotein</keyword>
<dbReference type="InterPro" id="IPR001747">
    <property type="entry name" value="Vitellogenin_N"/>
</dbReference>
<dbReference type="GO" id="GO:0045735">
    <property type="term" value="F:nutrient reservoir activity"/>
    <property type="evidence" value="ECO:0007669"/>
    <property type="project" value="UniProtKB-KW"/>
</dbReference>
<dbReference type="InterPro" id="IPR001846">
    <property type="entry name" value="VWF_type-D"/>
</dbReference>
<dbReference type="PANTHER" id="PTHR23345:SF15">
    <property type="entry name" value="VITELLOGENIN 1-RELATED"/>
    <property type="match status" value="1"/>
</dbReference>
<name>A0A147BPL2_IXORI</name>
<evidence type="ECO:0000313" key="9">
    <source>
        <dbReference type="EMBL" id="JAR92718.1"/>
    </source>
</evidence>
<dbReference type="Pfam" id="PF09172">
    <property type="entry name" value="Vit_open_b-sht"/>
    <property type="match status" value="1"/>
</dbReference>
<dbReference type="Pfam" id="PF00094">
    <property type="entry name" value="VWD"/>
    <property type="match status" value="1"/>
</dbReference>
<dbReference type="Pfam" id="PF01347">
    <property type="entry name" value="Vitellogenin_N"/>
    <property type="match status" value="1"/>
</dbReference>
<proteinExistence type="predicted"/>
<dbReference type="PANTHER" id="PTHR23345">
    <property type="entry name" value="VITELLOGENIN-RELATED"/>
    <property type="match status" value="1"/>
</dbReference>